<reference evidence="1" key="1">
    <citation type="submission" date="2023-07" db="EMBL/GenBank/DDBJ databases">
        <title>Genome content predicts the carbon catabolic preferences of heterotrophic bacteria.</title>
        <authorList>
            <person name="Gralka M."/>
        </authorList>
    </citation>
    <scope>NUCLEOTIDE SEQUENCE</scope>
    <source>
        <strain evidence="1">I2M02</strain>
    </source>
</reference>
<protein>
    <submittedName>
        <fullName evidence="1">Uncharacterized protein</fullName>
    </submittedName>
</protein>
<proteinExistence type="predicted"/>
<dbReference type="EMBL" id="JAUOPJ010000017">
    <property type="protein sequence ID" value="MDO6458711.1"/>
    <property type="molecule type" value="Genomic_DNA"/>
</dbReference>
<dbReference type="RefSeq" id="WP_303495042.1">
    <property type="nucleotide sequence ID" value="NZ_JAUOPJ010000017.1"/>
</dbReference>
<dbReference type="Proteomes" id="UP001169823">
    <property type="component" value="Unassembled WGS sequence"/>
</dbReference>
<accession>A0AAW7XW78</accession>
<organism evidence="1 2">
    <name type="scientific">Celeribacter halophilus</name>
    <dbReference type="NCBI Taxonomy" id="576117"/>
    <lineage>
        <taxon>Bacteria</taxon>
        <taxon>Pseudomonadati</taxon>
        <taxon>Pseudomonadota</taxon>
        <taxon>Alphaproteobacteria</taxon>
        <taxon>Rhodobacterales</taxon>
        <taxon>Roseobacteraceae</taxon>
        <taxon>Celeribacter</taxon>
    </lineage>
</organism>
<name>A0AAW7XW78_9RHOB</name>
<dbReference type="AlphaFoldDB" id="A0AAW7XW78"/>
<sequence>MFKLNASEVLIGEVPEVNLGYYIIEQLQCKERPEITKIMISLAMNDQINLKNNVGYDSISCFDIIGDFSIDGLPVSKICGVTEDDIDWFLFPDLYFRGPGTFPPENLEIYTPLNTVAAHHFAKTHKLNVDVEDSGSWGTAIGCWSWNWEHS</sequence>
<gene>
    <name evidence="1" type="ORF">Q4494_16620</name>
</gene>
<comment type="caution">
    <text evidence="1">The sequence shown here is derived from an EMBL/GenBank/DDBJ whole genome shotgun (WGS) entry which is preliminary data.</text>
</comment>
<evidence type="ECO:0000313" key="2">
    <source>
        <dbReference type="Proteomes" id="UP001169823"/>
    </source>
</evidence>
<evidence type="ECO:0000313" key="1">
    <source>
        <dbReference type="EMBL" id="MDO6458711.1"/>
    </source>
</evidence>